<dbReference type="AlphaFoldDB" id="A0A7S0DBY2"/>
<accession>A0A7S0DBY2</accession>
<dbReference type="InterPro" id="IPR036047">
    <property type="entry name" value="F-box-like_dom_sf"/>
</dbReference>
<dbReference type="EMBL" id="HBEM01014951">
    <property type="protein sequence ID" value="CAD8450059.1"/>
    <property type="molecule type" value="Transcribed_RNA"/>
</dbReference>
<dbReference type="SUPFAM" id="SSF81383">
    <property type="entry name" value="F-box domain"/>
    <property type="match status" value="1"/>
</dbReference>
<gene>
    <name evidence="2" type="ORF">LAMO00422_LOCUS10305</name>
</gene>
<dbReference type="Pfam" id="PF09346">
    <property type="entry name" value="SMI1_KNR4"/>
    <property type="match status" value="1"/>
</dbReference>
<evidence type="ECO:0000313" key="2">
    <source>
        <dbReference type="EMBL" id="CAD8450059.1"/>
    </source>
</evidence>
<name>A0A7S0DBY2_9EUKA</name>
<protein>
    <recommendedName>
        <fullName evidence="1">Knr4/Smi1-like domain-containing protein</fullName>
    </recommendedName>
</protein>
<evidence type="ECO:0000259" key="1">
    <source>
        <dbReference type="Pfam" id="PF09346"/>
    </source>
</evidence>
<sequence>MLLRYQLASSDGDDVMVEVDTDESFTRLSQKIQDIKGSGFSPEKANFLLSKGLPPSGSIFVSNPAVLVLDPQGTMARVGSKFIPARESSRLEGMGLDTFQRILDFVGMKGLVALRCTRRAFYTHIEDQKLWRKCLHSRKPKTSQEKAARRIFNEIILDVNVNGRKGWLSVFSTRMQAYHIARRLWKHIVSNASMETKTSLRGPSSEMELRVVEEHSGWRIPLEVRSSLMVCNGQDVMGTRKGLIVGLKLLSCSEIWNEMRFRPEVNKRGLLPITKASGHQQICARRDGKIVLLEGHEIKLKAKTFFHLLAKLYVEESDPLWDEIDPTRRDMKLSY</sequence>
<dbReference type="SUPFAM" id="SSF160631">
    <property type="entry name" value="SMI1/KNR4-like"/>
    <property type="match status" value="1"/>
</dbReference>
<dbReference type="InterPro" id="IPR018958">
    <property type="entry name" value="Knr4/Smi1-like_dom"/>
</dbReference>
<dbReference type="InterPro" id="IPR037883">
    <property type="entry name" value="Knr4/Smi1-like_sf"/>
</dbReference>
<reference evidence="2" key="1">
    <citation type="submission" date="2021-01" db="EMBL/GenBank/DDBJ databases">
        <authorList>
            <person name="Corre E."/>
            <person name="Pelletier E."/>
            <person name="Niang G."/>
            <person name="Scheremetjew M."/>
            <person name="Finn R."/>
            <person name="Kale V."/>
            <person name="Holt S."/>
            <person name="Cochrane G."/>
            <person name="Meng A."/>
            <person name="Brown T."/>
            <person name="Cohen L."/>
        </authorList>
    </citation>
    <scope>NUCLEOTIDE SEQUENCE</scope>
    <source>
        <strain evidence="2">CCMP2058</strain>
    </source>
</reference>
<organism evidence="2">
    <name type="scientific">Amorphochlora amoebiformis</name>
    <dbReference type="NCBI Taxonomy" id="1561963"/>
    <lineage>
        <taxon>Eukaryota</taxon>
        <taxon>Sar</taxon>
        <taxon>Rhizaria</taxon>
        <taxon>Cercozoa</taxon>
        <taxon>Chlorarachniophyceae</taxon>
        <taxon>Amorphochlora</taxon>
    </lineage>
</organism>
<proteinExistence type="predicted"/>
<feature type="domain" description="Knr4/Smi1-like" evidence="1">
    <location>
        <begin position="204"/>
        <end position="310"/>
    </location>
</feature>